<keyword evidence="11" id="KW-1185">Reference proteome</keyword>
<gene>
    <name evidence="10" type="primary">Cni-slc-17.2</name>
    <name evidence="10" type="synonym">Cnig_chr_III.g10851</name>
    <name evidence="10" type="ORF">B9Z55_010851</name>
</gene>
<feature type="transmembrane region" description="Helical" evidence="8">
    <location>
        <begin position="893"/>
        <end position="912"/>
    </location>
</feature>
<dbReference type="PANTHER" id="PTHR11662:SF399">
    <property type="entry name" value="FI19708P1-RELATED"/>
    <property type="match status" value="1"/>
</dbReference>
<evidence type="ECO:0000256" key="3">
    <source>
        <dbReference type="ARBA" id="ARBA00022692"/>
    </source>
</evidence>
<dbReference type="Pfam" id="PF07690">
    <property type="entry name" value="MFS_1"/>
    <property type="match status" value="1"/>
</dbReference>
<dbReference type="PROSITE" id="PS50850">
    <property type="entry name" value="MFS"/>
    <property type="match status" value="1"/>
</dbReference>
<dbReference type="CDD" id="cd17318">
    <property type="entry name" value="MFS_SLC17"/>
    <property type="match status" value="1"/>
</dbReference>
<evidence type="ECO:0000256" key="5">
    <source>
        <dbReference type="ARBA" id="ARBA00022989"/>
    </source>
</evidence>
<comment type="caution">
    <text evidence="10">The sequence shown here is derived from an EMBL/GenBank/DDBJ whole genome shotgun (WGS) entry which is preliminary data.</text>
</comment>
<protein>
    <recommendedName>
        <fullName evidence="9">Major facilitator superfamily (MFS) profile domain-containing protein</fullName>
    </recommendedName>
</protein>
<dbReference type="GO" id="GO:0016020">
    <property type="term" value="C:membrane"/>
    <property type="evidence" value="ECO:0007669"/>
    <property type="project" value="UniProtKB-SubCell"/>
</dbReference>
<keyword evidence="3 8" id="KW-0812">Transmembrane</keyword>
<dbReference type="FunFam" id="1.20.1250.20:FF:000791">
    <property type="entry name" value="Uncharacterized transporter slc-17.2"/>
    <property type="match status" value="1"/>
</dbReference>
<dbReference type="InterPro" id="IPR020846">
    <property type="entry name" value="MFS_dom"/>
</dbReference>
<dbReference type="STRING" id="1611254.A0A2G5UHI8"/>
<feature type="compositionally biased region" description="Polar residues" evidence="7">
    <location>
        <begin position="525"/>
        <end position="540"/>
    </location>
</feature>
<dbReference type="Gene3D" id="1.25.40.10">
    <property type="entry name" value="Tetratricopeptide repeat domain"/>
    <property type="match status" value="1"/>
</dbReference>
<evidence type="ECO:0000256" key="1">
    <source>
        <dbReference type="ARBA" id="ARBA00004141"/>
    </source>
</evidence>
<keyword evidence="5 8" id="KW-1133">Transmembrane helix</keyword>
<accession>A0A2G5UHI8</accession>
<dbReference type="SUPFAM" id="SSF103473">
    <property type="entry name" value="MFS general substrate transporter"/>
    <property type="match status" value="1"/>
</dbReference>
<feature type="transmembrane region" description="Helical" evidence="8">
    <location>
        <begin position="751"/>
        <end position="770"/>
    </location>
</feature>
<dbReference type="FunFam" id="1.20.1250.20:FF:000003">
    <property type="entry name" value="Solute carrier family 17 member 3"/>
    <property type="match status" value="1"/>
</dbReference>
<comment type="subcellular location">
    <subcellularLocation>
        <location evidence="1">Membrane</location>
        <topology evidence="1">Multi-pass membrane protein</topology>
    </subcellularLocation>
</comment>
<dbReference type="OrthoDB" id="2985014at2759"/>
<dbReference type="Proteomes" id="UP000230233">
    <property type="component" value="Chromosome III"/>
</dbReference>
<evidence type="ECO:0000256" key="7">
    <source>
        <dbReference type="SAM" id="MobiDB-lite"/>
    </source>
</evidence>
<evidence type="ECO:0000256" key="6">
    <source>
        <dbReference type="ARBA" id="ARBA00023136"/>
    </source>
</evidence>
<feature type="transmembrane region" description="Helical" evidence="8">
    <location>
        <begin position="955"/>
        <end position="975"/>
    </location>
</feature>
<feature type="domain" description="Major facilitator superfamily (MFS) profile" evidence="9">
    <location>
        <begin position="562"/>
        <end position="1011"/>
    </location>
</feature>
<reference evidence="11" key="1">
    <citation type="submission" date="2017-10" db="EMBL/GenBank/DDBJ databases">
        <title>Rapid genome shrinkage in a self-fertile nematode reveals novel sperm competition proteins.</title>
        <authorList>
            <person name="Yin D."/>
            <person name="Schwarz E.M."/>
            <person name="Thomas C.G."/>
            <person name="Felde R.L."/>
            <person name="Korf I.F."/>
            <person name="Cutter A.D."/>
            <person name="Schartner C.M."/>
            <person name="Ralston E.J."/>
            <person name="Meyer B.J."/>
            <person name="Haag E.S."/>
        </authorList>
    </citation>
    <scope>NUCLEOTIDE SEQUENCE [LARGE SCALE GENOMIC DNA]</scope>
    <source>
        <strain evidence="11">JU1422</strain>
    </source>
</reference>
<dbReference type="AlphaFoldDB" id="A0A2G5UHI8"/>
<dbReference type="EMBL" id="PDUG01000003">
    <property type="protein sequence ID" value="PIC39032.1"/>
    <property type="molecule type" value="Genomic_DNA"/>
</dbReference>
<dbReference type="SUPFAM" id="SSF48452">
    <property type="entry name" value="TPR-like"/>
    <property type="match status" value="2"/>
</dbReference>
<evidence type="ECO:0000256" key="8">
    <source>
        <dbReference type="SAM" id="Phobius"/>
    </source>
</evidence>
<keyword evidence="4" id="KW-0769">Symport</keyword>
<feature type="transmembrane region" description="Helical" evidence="8">
    <location>
        <begin position="918"/>
        <end position="943"/>
    </location>
</feature>
<keyword evidence="6 8" id="KW-0472">Membrane</keyword>
<feature type="transmembrane region" description="Helical" evidence="8">
    <location>
        <begin position="847"/>
        <end position="872"/>
    </location>
</feature>
<sequence length="1038" mass="114564">MDVSVSSREEEGPRDEIINSMLNSARSAMKLGLFEEAMGRLEEILECGTTDIQLLGRIYMYYGRVLRYLKHETKALEFFEHELNVLKLTFTYPKACDSSRRIVELALSMGKFSKAKRCAEDLIDYTSNRKEGETFVRIARTLLVTVCLEGYERKLESNPEENKRLLTISAEQIAKIKQINEEHPDNISKVEILMLEAKCLALQEKQREAHQTYQDCIDLCIKTDQLTNVHRAYYEMALYAEENMLIFIVNNLRSAAYYVSKYGTTREVAKYKRELADKLLAFGNPHEAYCNAMEALELIRQQNLNEYLKDTLLLVAKCLAALGRRQQSAYFIVLGSVLTIKQDCFEKFYKLIDEVMTAERSDTEEGKDVSLALDASADPVAPNEVVTKFVVKLEHTTSVETWRVVVNGIIEDQKRPAPVVEETPKENEEPMDFMDLICKMNSRMDDQRTAMPASIFAAPRPMSAASKKTTKSHRILPGFRANIAKIQNMKFDGQTVNKLLKRSKKSKTSLHSTSTQGDDTRSDTDATVVSSPNGRGTAQGEQVIMDAPATKPRLVPSTRFALSLVMFFGCLFTYMMRTNMSFAVVCMVSENKTDTGAEKVSRCGKEMTPVDANSSSVIGEFDWDKQTTGMVLSSFFYGYIGSQIIGGHLASRYGGKRVVFITVLGSALLTLFNPVAARTSEYALAILRAAIGFLQGATFPAMHTMWSVWGPPLELSVLTGVTYAGAQIGNVIVLPLSGFLCQYGFDGGWPSIFYIIGVAGVLWCGVWWYISSDKPANHPRISQEEKQYIVTAVEASMGKDTGKVPSTPWVKILTSPAVWACWIGHFAGDWGAYTMLVSLPSFLKDVLGLNLSSLGAVASIPYIAYFFAINAGGILADTIRAKGLLSTLNTRRAAMLVALIGQGLFLVASGYCGCGQDVLVIIFITCGMAISGFQYAGFVVNYLEIAPPFSGTVMGTGNTISALAGIISPAVTSYLTPNGTQEEWQVVLWLTAGILATGAILFSIFASGDVQPWAKLTPEEGHEMAPLREGEKIELATA</sequence>
<dbReference type="PANTHER" id="PTHR11662">
    <property type="entry name" value="SOLUTE CARRIER FAMILY 17"/>
    <property type="match status" value="1"/>
</dbReference>
<dbReference type="InterPro" id="IPR011701">
    <property type="entry name" value="MFS"/>
</dbReference>
<dbReference type="GO" id="GO:0015293">
    <property type="term" value="F:symporter activity"/>
    <property type="evidence" value="ECO:0007669"/>
    <property type="project" value="UniProtKB-KW"/>
</dbReference>
<keyword evidence="2" id="KW-0813">Transport</keyword>
<feature type="transmembrane region" description="Helical" evidence="8">
    <location>
        <begin position="658"/>
        <end position="676"/>
    </location>
</feature>
<feature type="transmembrane region" description="Helical" evidence="8">
    <location>
        <begin position="987"/>
        <end position="1006"/>
    </location>
</feature>
<feature type="transmembrane region" description="Helical" evidence="8">
    <location>
        <begin position="723"/>
        <end position="745"/>
    </location>
</feature>
<organism evidence="10 11">
    <name type="scientific">Caenorhabditis nigoni</name>
    <dbReference type="NCBI Taxonomy" id="1611254"/>
    <lineage>
        <taxon>Eukaryota</taxon>
        <taxon>Metazoa</taxon>
        <taxon>Ecdysozoa</taxon>
        <taxon>Nematoda</taxon>
        <taxon>Chromadorea</taxon>
        <taxon>Rhabditida</taxon>
        <taxon>Rhabditina</taxon>
        <taxon>Rhabditomorpha</taxon>
        <taxon>Rhabditoidea</taxon>
        <taxon>Rhabditidae</taxon>
        <taxon>Peloderinae</taxon>
        <taxon>Caenorhabditis</taxon>
    </lineage>
</organism>
<evidence type="ECO:0000313" key="10">
    <source>
        <dbReference type="EMBL" id="PIC39032.1"/>
    </source>
</evidence>
<evidence type="ECO:0000256" key="2">
    <source>
        <dbReference type="ARBA" id="ARBA00022448"/>
    </source>
</evidence>
<proteinExistence type="predicted"/>
<dbReference type="InterPro" id="IPR050382">
    <property type="entry name" value="MFS_Na/Anion_cotransporter"/>
</dbReference>
<dbReference type="GO" id="GO:0006820">
    <property type="term" value="P:monoatomic anion transport"/>
    <property type="evidence" value="ECO:0007669"/>
    <property type="project" value="TreeGrafter"/>
</dbReference>
<evidence type="ECO:0000313" key="11">
    <source>
        <dbReference type="Proteomes" id="UP000230233"/>
    </source>
</evidence>
<dbReference type="InterPro" id="IPR011990">
    <property type="entry name" value="TPR-like_helical_dom_sf"/>
</dbReference>
<evidence type="ECO:0000256" key="4">
    <source>
        <dbReference type="ARBA" id="ARBA00022847"/>
    </source>
</evidence>
<feature type="transmembrane region" description="Helical" evidence="8">
    <location>
        <begin position="682"/>
        <end position="702"/>
    </location>
</feature>
<dbReference type="Gene3D" id="1.20.1250.20">
    <property type="entry name" value="MFS general substrate transporter like domains"/>
    <property type="match status" value="2"/>
</dbReference>
<feature type="region of interest" description="Disordered" evidence="7">
    <location>
        <begin position="502"/>
        <end position="543"/>
    </location>
</feature>
<dbReference type="InterPro" id="IPR036259">
    <property type="entry name" value="MFS_trans_sf"/>
</dbReference>
<evidence type="ECO:0000259" key="9">
    <source>
        <dbReference type="PROSITE" id="PS50850"/>
    </source>
</evidence>
<name>A0A2G5UHI8_9PELO</name>
<feature type="transmembrane region" description="Helical" evidence="8">
    <location>
        <begin position="560"/>
        <end position="577"/>
    </location>
</feature>